<proteinExistence type="predicted"/>
<protein>
    <recommendedName>
        <fullName evidence="1">CHK kinase-like domain-containing protein</fullName>
    </recommendedName>
</protein>
<dbReference type="Proteomes" id="UP001168821">
    <property type="component" value="Unassembled WGS sequence"/>
</dbReference>
<dbReference type="AlphaFoldDB" id="A0AA38MSP5"/>
<organism evidence="2 3">
    <name type="scientific">Zophobas morio</name>
    <dbReference type="NCBI Taxonomy" id="2755281"/>
    <lineage>
        <taxon>Eukaryota</taxon>
        <taxon>Metazoa</taxon>
        <taxon>Ecdysozoa</taxon>
        <taxon>Arthropoda</taxon>
        <taxon>Hexapoda</taxon>
        <taxon>Insecta</taxon>
        <taxon>Pterygota</taxon>
        <taxon>Neoptera</taxon>
        <taxon>Endopterygota</taxon>
        <taxon>Coleoptera</taxon>
        <taxon>Polyphaga</taxon>
        <taxon>Cucujiformia</taxon>
        <taxon>Tenebrionidae</taxon>
        <taxon>Zophobas</taxon>
    </lineage>
</organism>
<dbReference type="SUPFAM" id="SSF56112">
    <property type="entry name" value="Protein kinase-like (PK-like)"/>
    <property type="match status" value="1"/>
</dbReference>
<evidence type="ECO:0000313" key="2">
    <source>
        <dbReference type="EMBL" id="KAJ3666354.1"/>
    </source>
</evidence>
<dbReference type="Gene3D" id="3.90.1200.10">
    <property type="match status" value="1"/>
</dbReference>
<name>A0AA38MSP5_9CUCU</name>
<dbReference type="InterPro" id="IPR004119">
    <property type="entry name" value="EcKL"/>
</dbReference>
<gene>
    <name evidence="2" type="ORF">Zmor_001800</name>
</gene>
<dbReference type="InterPro" id="IPR015897">
    <property type="entry name" value="CHK_kinase-like"/>
</dbReference>
<dbReference type="InterPro" id="IPR011009">
    <property type="entry name" value="Kinase-like_dom_sf"/>
</dbReference>
<dbReference type="EMBL" id="JALNTZ010000001">
    <property type="protein sequence ID" value="KAJ3666354.1"/>
    <property type="molecule type" value="Genomic_DNA"/>
</dbReference>
<dbReference type="PANTHER" id="PTHR11012">
    <property type="entry name" value="PROTEIN KINASE-LIKE DOMAIN-CONTAINING"/>
    <property type="match status" value="1"/>
</dbReference>
<evidence type="ECO:0000259" key="1">
    <source>
        <dbReference type="SMART" id="SM00587"/>
    </source>
</evidence>
<reference evidence="2" key="1">
    <citation type="journal article" date="2023" name="G3 (Bethesda)">
        <title>Whole genome assemblies of Zophobas morio and Tenebrio molitor.</title>
        <authorList>
            <person name="Kaur S."/>
            <person name="Stinson S.A."/>
            <person name="diCenzo G.C."/>
        </authorList>
    </citation>
    <scope>NUCLEOTIDE SEQUENCE</scope>
    <source>
        <strain evidence="2">QUZm001</strain>
    </source>
</reference>
<sequence length="406" mass="47256">MESEIKSWLNVILKENIKNFSLKNVGNSEKGDGYIGDILFVTLTSVRDKSSPEYNLVLKCSKRSEALRKKTPVKEAFITEIYIYEKVFPTFTHFQLEKGVFHPFKSVPKCHGALIADNLEVIVFDNLKTSGYVLWDKKKLLTRKHIELVVEEYAKFNAVSIAMKDQKPEGFKKLTDNLMNVFQRFVEATDCEIIFGKIIDEIHDLLKDDLDEHILSVWRSLKEKINFIFGDMIQGISGVKVMRHGDCWCNNFMFKHDKKNKSIPTEVAILDWQLSTYSSPVLDLCYFIFANISEEDIYELNVILDYYYDRLKFYTDQLGSELDSLYPREEFFSDWKKYSKYGILMSTLAYKIYATEKNEVLDIVDAVESGNDFGQAFIYEVKNKSALKDRARYIVQYVVANNLISF</sequence>
<dbReference type="PANTHER" id="PTHR11012:SF30">
    <property type="entry name" value="PROTEIN KINASE-LIKE DOMAIN-CONTAINING"/>
    <property type="match status" value="1"/>
</dbReference>
<dbReference type="Pfam" id="PF02958">
    <property type="entry name" value="EcKL"/>
    <property type="match status" value="1"/>
</dbReference>
<feature type="domain" description="CHK kinase-like" evidence="1">
    <location>
        <begin position="122"/>
        <end position="317"/>
    </location>
</feature>
<accession>A0AA38MSP5</accession>
<dbReference type="SMART" id="SM00587">
    <property type="entry name" value="CHK"/>
    <property type="match status" value="1"/>
</dbReference>
<comment type="caution">
    <text evidence="2">The sequence shown here is derived from an EMBL/GenBank/DDBJ whole genome shotgun (WGS) entry which is preliminary data.</text>
</comment>
<evidence type="ECO:0000313" key="3">
    <source>
        <dbReference type="Proteomes" id="UP001168821"/>
    </source>
</evidence>
<keyword evidence="3" id="KW-1185">Reference proteome</keyword>